<sequence>MYISDEGLHKIRLADLGNNNINTLTSNSYSPTFITLDSVNSRVLFTDPEDYSVRYFSLSSPSTVTPVSASTNTVSGITVSTAGEYYFADGSSKVIKLTLPNTKSNYVTGLSNPQGLFWRSNELFIVDADSTTPKIKKYDGTTLTDIAGGGSSGCANDIEATSCKLSSSISGIYVTNKNEIYITEARSSPNGNIKKIYPYCDSGYQLSSDGKTCDPICYSKVGDAACGGPTQGTCSAPDTCQCTTNYFGNECGSPKCYGKTSNACNNQGTCTAVDTCMILSINHIESVY</sequence>
<dbReference type="SUPFAM" id="SSF63829">
    <property type="entry name" value="Calcium-dependent phosphotriesterase"/>
    <property type="match status" value="1"/>
</dbReference>
<proteinExistence type="predicted"/>
<dbReference type="AlphaFoldDB" id="D2W5S1"/>
<keyword evidence="2" id="KW-1185">Reference proteome</keyword>
<name>D2W5S1_NAEGR</name>
<reference evidence="1 2" key="1">
    <citation type="journal article" date="2010" name="Cell">
        <title>The genome of Naegleria gruberi illuminates early eukaryotic versatility.</title>
        <authorList>
            <person name="Fritz-Laylin L.K."/>
            <person name="Prochnik S.E."/>
            <person name="Ginger M.L."/>
            <person name="Dacks J.B."/>
            <person name="Carpenter M.L."/>
            <person name="Field M.C."/>
            <person name="Kuo A."/>
            <person name="Paredez A."/>
            <person name="Chapman J."/>
            <person name="Pham J."/>
            <person name="Shu S."/>
            <person name="Neupane R."/>
            <person name="Cipriano M."/>
            <person name="Mancuso J."/>
            <person name="Tu H."/>
            <person name="Salamov A."/>
            <person name="Lindquist E."/>
            <person name="Shapiro H."/>
            <person name="Lucas S."/>
            <person name="Grigoriev I.V."/>
            <person name="Cande W.Z."/>
            <person name="Fulton C."/>
            <person name="Rokhsar D.S."/>
            <person name="Dawson S.C."/>
        </authorList>
    </citation>
    <scope>NUCLEOTIDE SEQUENCE [LARGE SCALE GENOMIC DNA]</scope>
    <source>
        <strain evidence="1 2">NEG-M</strain>
    </source>
</reference>
<dbReference type="Proteomes" id="UP000006671">
    <property type="component" value="Unassembled WGS sequence"/>
</dbReference>
<gene>
    <name evidence="1" type="ORF">NAEGRDRAFT_76764</name>
</gene>
<dbReference type="OrthoDB" id="409374at2759"/>
<dbReference type="Gene3D" id="2.10.25.10">
    <property type="entry name" value="Laminin"/>
    <property type="match status" value="1"/>
</dbReference>
<dbReference type="Gene3D" id="2.120.10.30">
    <property type="entry name" value="TolB, C-terminal domain"/>
    <property type="match status" value="1"/>
</dbReference>
<evidence type="ECO:0000313" key="1">
    <source>
        <dbReference type="EMBL" id="EFC35581.1"/>
    </source>
</evidence>
<dbReference type="InterPro" id="IPR011042">
    <property type="entry name" value="6-blade_b-propeller_TolB-like"/>
</dbReference>
<dbReference type="GeneID" id="8859705"/>
<accession>D2W5S1</accession>
<dbReference type="VEuPathDB" id="AmoebaDB:NAEGRDRAFT_76764"/>
<evidence type="ECO:0000313" key="2">
    <source>
        <dbReference type="Proteomes" id="UP000006671"/>
    </source>
</evidence>
<dbReference type="EMBL" id="GG739135">
    <property type="protein sequence ID" value="EFC35581.1"/>
    <property type="molecule type" value="Genomic_DNA"/>
</dbReference>
<dbReference type="RefSeq" id="XP_002668325.1">
    <property type="nucleotide sequence ID" value="XM_002668279.1"/>
</dbReference>
<dbReference type="KEGG" id="ngr:NAEGRDRAFT_76764"/>
<organism evidence="2">
    <name type="scientific">Naegleria gruberi</name>
    <name type="common">Amoeba</name>
    <dbReference type="NCBI Taxonomy" id="5762"/>
    <lineage>
        <taxon>Eukaryota</taxon>
        <taxon>Discoba</taxon>
        <taxon>Heterolobosea</taxon>
        <taxon>Tetramitia</taxon>
        <taxon>Eutetramitia</taxon>
        <taxon>Vahlkampfiidae</taxon>
        <taxon>Naegleria</taxon>
    </lineage>
</organism>
<protein>
    <submittedName>
        <fullName evidence="1">Predicted protein</fullName>
    </submittedName>
</protein>
<dbReference type="InParanoid" id="D2W5S1"/>